<name>A0A3M7E5Q7_HORWE</name>
<feature type="transmembrane region" description="Helical" evidence="2">
    <location>
        <begin position="49"/>
        <end position="67"/>
    </location>
</feature>
<dbReference type="Proteomes" id="UP000269276">
    <property type="component" value="Unassembled WGS sequence"/>
</dbReference>
<dbReference type="PANTHER" id="PTHR11183">
    <property type="entry name" value="GLYCOGENIN SUBFAMILY MEMBER"/>
    <property type="match status" value="1"/>
</dbReference>
<keyword evidence="2" id="KW-0472">Membrane</keyword>
<evidence type="ECO:0000256" key="2">
    <source>
        <dbReference type="SAM" id="Phobius"/>
    </source>
</evidence>
<dbReference type="SUPFAM" id="SSF53448">
    <property type="entry name" value="Nucleotide-diphospho-sugar transferases"/>
    <property type="match status" value="1"/>
</dbReference>
<accession>A0A3M7E5Q7</accession>
<protein>
    <recommendedName>
        <fullName evidence="5">Glucose N-acetyltransferase 1</fullName>
    </recommendedName>
</protein>
<dbReference type="OrthoDB" id="2014201at2759"/>
<feature type="compositionally biased region" description="Polar residues" evidence="1">
    <location>
        <begin position="1"/>
        <end position="10"/>
    </location>
</feature>
<feature type="region of interest" description="Disordered" evidence="1">
    <location>
        <begin position="1"/>
        <end position="25"/>
    </location>
</feature>
<dbReference type="InterPro" id="IPR029044">
    <property type="entry name" value="Nucleotide-diphossugar_trans"/>
</dbReference>
<evidence type="ECO:0008006" key="5">
    <source>
        <dbReference type="Google" id="ProtNLM"/>
    </source>
</evidence>
<dbReference type="InterPro" id="IPR050587">
    <property type="entry name" value="GNT1/Glycosyltrans_8"/>
</dbReference>
<dbReference type="AlphaFoldDB" id="A0A3M7E5Q7"/>
<dbReference type="Gene3D" id="3.90.550.10">
    <property type="entry name" value="Spore Coat Polysaccharide Biosynthesis Protein SpsA, Chain A"/>
    <property type="match status" value="1"/>
</dbReference>
<keyword evidence="2" id="KW-0812">Transmembrane</keyword>
<dbReference type="VEuPathDB" id="FungiDB:BTJ68_02156"/>
<dbReference type="EMBL" id="QWIP01000133">
    <property type="protein sequence ID" value="RMY71922.1"/>
    <property type="molecule type" value="Genomic_DNA"/>
</dbReference>
<reference evidence="3 4" key="1">
    <citation type="journal article" date="2018" name="BMC Genomics">
        <title>Genomic evidence for intraspecific hybridization in a clonal and extremely halotolerant yeast.</title>
        <authorList>
            <person name="Gostincar C."/>
            <person name="Stajich J.E."/>
            <person name="Zupancic J."/>
            <person name="Zalar P."/>
            <person name="Gunde-Cimerman N."/>
        </authorList>
    </citation>
    <scope>NUCLEOTIDE SEQUENCE [LARGE SCALE GENOMIC DNA]</scope>
    <source>
        <strain evidence="3 4">EXF-2682</strain>
    </source>
</reference>
<keyword evidence="2" id="KW-1133">Transmembrane helix</keyword>
<organism evidence="3 4">
    <name type="scientific">Hortaea werneckii</name>
    <name type="common">Black yeast</name>
    <name type="synonym">Cladosporium werneckii</name>
    <dbReference type="NCBI Taxonomy" id="91943"/>
    <lineage>
        <taxon>Eukaryota</taxon>
        <taxon>Fungi</taxon>
        <taxon>Dikarya</taxon>
        <taxon>Ascomycota</taxon>
        <taxon>Pezizomycotina</taxon>
        <taxon>Dothideomycetes</taxon>
        <taxon>Dothideomycetidae</taxon>
        <taxon>Mycosphaerellales</taxon>
        <taxon>Teratosphaeriaceae</taxon>
        <taxon>Hortaea</taxon>
    </lineage>
</organism>
<evidence type="ECO:0000256" key="1">
    <source>
        <dbReference type="SAM" id="MobiDB-lite"/>
    </source>
</evidence>
<comment type="caution">
    <text evidence="3">The sequence shown here is derived from an EMBL/GenBank/DDBJ whole genome shotgun (WGS) entry which is preliminary data.</text>
</comment>
<sequence length="407" mass="46497">MASFYTTKSLGRSWRPSPVRESRGRFGTWPIEQNDQSQMTITSRIRGKAFERLAVAAALAIAILYFLTFRNAFGESGGYITAAFKASLGRKSRHIELAEDSSWKDFAYCTYATAPDHLCNSVMLLESLYRTGAKADRLLLYSNQWSVDDDSPEASLLRKARDQYDVKLQPIGVWQLDSVEDLTWAAGFTKLLSFNQTQYKRVLSLDSDATVLRGMDELFLMPSAPVAMPRAYWLKDTLNAQMVLVQPSEAAFAAIQKQIARRAATDYDMEIINAVYGDSCAVLPHRPYTLLSGEFRSIDHTAYLGNNDEVWDVEREIQQAKYVHFSDWPLPKPWQTHADNMLQDLMPKCGGLDDCAERKIWLRLYEDFRERREIMLKRTQSVCGASYATWKVSKARMKRHRLSKSLS</sequence>
<gene>
    <name evidence="3" type="ORF">D0863_04858</name>
</gene>
<evidence type="ECO:0000313" key="4">
    <source>
        <dbReference type="Proteomes" id="UP000269276"/>
    </source>
</evidence>
<evidence type="ECO:0000313" key="3">
    <source>
        <dbReference type="EMBL" id="RMY71922.1"/>
    </source>
</evidence>
<proteinExistence type="predicted"/>